<evidence type="ECO:0000256" key="1">
    <source>
        <dbReference type="ARBA" id="ARBA00022553"/>
    </source>
</evidence>
<dbReference type="OrthoDB" id="86314at2157"/>
<evidence type="ECO:0000313" key="4">
    <source>
        <dbReference type="EMBL" id="OYR58418.1"/>
    </source>
</evidence>
<dbReference type="PANTHER" id="PTHR44591:SF3">
    <property type="entry name" value="RESPONSE REGULATORY DOMAIN-CONTAINING PROTEIN"/>
    <property type="match status" value="1"/>
</dbReference>
<gene>
    <name evidence="4" type="ORF">DJ70_03345</name>
</gene>
<organism evidence="4 5">
    <name type="scientific">Halorubrum halodurans</name>
    <dbReference type="NCBI Taxonomy" id="1383851"/>
    <lineage>
        <taxon>Archaea</taxon>
        <taxon>Methanobacteriati</taxon>
        <taxon>Methanobacteriota</taxon>
        <taxon>Stenosarchaea group</taxon>
        <taxon>Halobacteria</taxon>
        <taxon>Halobacteriales</taxon>
        <taxon>Haloferacaceae</taxon>
        <taxon>Halorubrum</taxon>
    </lineage>
</organism>
<dbReference type="Gene3D" id="3.40.50.2300">
    <property type="match status" value="1"/>
</dbReference>
<dbReference type="Pfam" id="PF08663">
    <property type="entry name" value="HalX"/>
    <property type="match status" value="1"/>
</dbReference>
<keyword evidence="5" id="KW-1185">Reference proteome</keyword>
<dbReference type="Proteomes" id="UP000216308">
    <property type="component" value="Unassembled WGS sequence"/>
</dbReference>
<feature type="domain" description="Response regulatory" evidence="3">
    <location>
        <begin position="7"/>
        <end position="118"/>
    </location>
</feature>
<feature type="modified residue" description="4-aspartylphosphate" evidence="2">
    <location>
        <position position="56"/>
    </location>
</feature>
<evidence type="ECO:0000256" key="2">
    <source>
        <dbReference type="PROSITE-ProRule" id="PRU00169"/>
    </source>
</evidence>
<accession>A0A256IPC4</accession>
<dbReference type="InterPro" id="IPR013971">
    <property type="entry name" value="HalX_domain"/>
</dbReference>
<reference evidence="4 5" key="1">
    <citation type="journal article" date="2014" name="Front. Microbiol.">
        <title>Population and genomic analysis of the genus Halorubrum.</title>
        <authorList>
            <person name="Fullmer M.S."/>
            <person name="Soucy S.M."/>
            <person name="Swithers K.S."/>
            <person name="Makkay A.M."/>
            <person name="Wheeler R."/>
            <person name="Ventosa A."/>
            <person name="Gogarten J.P."/>
            <person name="Papke R.T."/>
        </authorList>
    </citation>
    <scope>NUCLEOTIDE SEQUENCE [LARGE SCALE GENOMIC DNA]</scope>
    <source>
        <strain evidence="4 5">Cb34</strain>
    </source>
</reference>
<dbReference type="Pfam" id="PF00072">
    <property type="entry name" value="Response_reg"/>
    <property type="match status" value="1"/>
</dbReference>
<dbReference type="SUPFAM" id="SSF52172">
    <property type="entry name" value="CheY-like"/>
    <property type="match status" value="1"/>
</dbReference>
<dbReference type="EMBL" id="NHPJ01000038">
    <property type="protein sequence ID" value="OYR58418.1"/>
    <property type="molecule type" value="Genomic_DNA"/>
</dbReference>
<proteinExistence type="predicted"/>
<dbReference type="InterPro" id="IPR011006">
    <property type="entry name" value="CheY-like_superfamily"/>
</dbReference>
<dbReference type="SMART" id="SM00448">
    <property type="entry name" value="REC"/>
    <property type="match status" value="1"/>
</dbReference>
<dbReference type="GO" id="GO:0000160">
    <property type="term" value="P:phosphorelay signal transduction system"/>
    <property type="evidence" value="ECO:0007669"/>
    <property type="project" value="InterPro"/>
</dbReference>
<comment type="caution">
    <text evidence="4">The sequence shown here is derived from an EMBL/GenBank/DDBJ whole genome shotgun (WGS) entry which is preliminary data.</text>
</comment>
<evidence type="ECO:0000259" key="3">
    <source>
        <dbReference type="PROSITE" id="PS50110"/>
    </source>
</evidence>
<protein>
    <submittedName>
        <fullName evidence="4">Response regulator</fullName>
    </submittedName>
</protein>
<keyword evidence="1 2" id="KW-0597">Phosphoprotein</keyword>
<name>A0A256IPC4_9EURY</name>
<sequence length="190" mass="21525">MYVDRPRVLLVDDEKEVADAYALRLEAVADVTVTYSGPEALSAVDESAPPDVVLLDRHMPNRSGDDVLRELREYDVRTRVVMVTAIDPGLELLELPFDDYLCKPVDREDVRAAVDQQCQVLAYELLGDYFGIESKRALIAAELPQDRLEEHEQFSTLDERATALRDRIGRLLPDADELLDTFTGIEREAY</sequence>
<dbReference type="InterPro" id="IPR050595">
    <property type="entry name" value="Bact_response_regulator"/>
</dbReference>
<dbReference type="PROSITE" id="PS50110">
    <property type="entry name" value="RESPONSE_REGULATORY"/>
    <property type="match status" value="1"/>
</dbReference>
<evidence type="ECO:0000313" key="5">
    <source>
        <dbReference type="Proteomes" id="UP000216308"/>
    </source>
</evidence>
<dbReference type="PANTHER" id="PTHR44591">
    <property type="entry name" value="STRESS RESPONSE REGULATOR PROTEIN 1"/>
    <property type="match status" value="1"/>
</dbReference>
<dbReference type="AlphaFoldDB" id="A0A256IPC4"/>
<dbReference type="RefSeq" id="WP_094530159.1">
    <property type="nucleotide sequence ID" value="NZ_NHPJ01000038.1"/>
</dbReference>
<dbReference type="InterPro" id="IPR001789">
    <property type="entry name" value="Sig_transdc_resp-reg_receiver"/>
</dbReference>